<dbReference type="SUPFAM" id="SSF51126">
    <property type="entry name" value="Pectin lyase-like"/>
    <property type="match status" value="1"/>
</dbReference>
<keyword evidence="2" id="KW-0472">Membrane</keyword>
<keyword evidence="3" id="KW-0732">Signal</keyword>
<dbReference type="Gene3D" id="3.80.10.10">
    <property type="entry name" value="Ribonuclease Inhibitor"/>
    <property type="match status" value="1"/>
</dbReference>
<evidence type="ECO:0000256" key="1">
    <source>
        <dbReference type="SAM" id="MobiDB-lite"/>
    </source>
</evidence>
<dbReference type="EMBL" id="KQ982691">
    <property type="protein sequence ID" value="KYQ52187.1"/>
    <property type="molecule type" value="Genomic_DNA"/>
</dbReference>
<proteinExistence type="predicted"/>
<organism evidence="4 5">
    <name type="scientific">Mycetomoellerius zeteki</name>
    <dbReference type="NCBI Taxonomy" id="64791"/>
    <lineage>
        <taxon>Eukaryota</taxon>
        <taxon>Metazoa</taxon>
        <taxon>Ecdysozoa</taxon>
        <taxon>Arthropoda</taxon>
        <taxon>Hexapoda</taxon>
        <taxon>Insecta</taxon>
        <taxon>Pterygota</taxon>
        <taxon>Neoptera</taxon>
        <taxon>Endopterygota</taxon>
        <taxon>Hymenoptera</taxon>
        <taxon>Apocrita</taxon>
        <taxon>Aculeata</taxon>
        <taxon>Formicoidea</taxon>
        <taxon>Formicidae</taxon>
        <taxon>Myrmicinae</taxon>
        <taxon>Mycetomoellerius</taxon>
    </lineage>
</organism>
<reference evidence="4 5" key="1">
    <citation type="submission" date="2015-09" db="EMBL/GenBank/DDBJ databases">
        <title>Trachymyrmex zeteki WGS genome.</title>
        <authorList>
            <person name="Nygaard S."/>
            <person name="Hu H."/>
            <person name="Boomsma J."/>
            <person name="Zhang G."/>
        </authorList>
    </citation>
    <scope>NUCLEOTIDE SEQUENCE [LARGE SCALE GENOMIC DNA]</scope>
    <source>
        <strain evidence="4">Tzet28-1</strain>
        <tissue evidence="4">Whole body</tissue>
    </source>
</reference>
<feature type="compositionally biased region" description="Polar residues" evidence="1">
    <location>
        <begin position="35"/>
        <end position="53"/>
    </location>
</feature>
<dbReference type="Proteomes" id="UP000075809">
    <property type="component" value="Unassembled WGS sequence"/>
</dbReference>
<feature type="region of interest" description="Disordered" evidence="1">
    <location>
        <begin position="1392"/>
        <end position="1431"/>
    </location>
</feature>
<sequence>MFPYRGSFLAVTISLTSVVLADIIVQPGYDHSGKNPYSQPASHQINSQTEQYHTKQLPNQELPYLQSARTVYPYYESKDHSNLVGYPYHPFHHYSPRNHPHYARIGSHEYSRPSVFVGYRQPSIGHYHQWGSPHHYHRYRRSLDSDSTHTESNESANVAHDNDVASKSPLTDDKYPKTTDSLLPEHEPTDTNDKHVENRQIKIDHIMKPRHIFGLFGIYPQIIRFPEQHTSENTMQQKIIKFPSNPNTLNFNENSQKNEQDCDDENLHLLTNRPSTRIRFEQFPEEFSNNRHSEYRKGRELSWGEHFTNLLLDNMRHQWGGYYHTYTPSYTVSTPTVPTDPLKTKYLDLVNKYDKLLQFVKQRGGNIPKFFLHARQNKMKPITKNEEDTSWTPDTTEITRYLEQDLPNSYIPSVSNFDQEKSNGSYELLAKCSTTFGIITIKRIGRYTRNRKTSRRLLAKSPIKVRHTVMHRLCKSEHDCKIAWSISWRMNTEMPMRTAHSNLHWPARATDNWRTRIDETHNTTTGTASKSRRSASRHANNCFLNSDHMTHHVLLVNDLVRDNNLLGTLHETHELDQRTIDCEFCADNAADFKDFIFRCIVNVELLEGTIPPEATELEVSHCRELRIQAGAFGGGAPLKRVHVSGINSLVAKRQALQNLSAPNTHFEVSECNSVFLESHAFRNTRGTLSVSISRCKHVEIKPNAFSWLLWLKVKEVSSLELSSNAFKFEAPQSGRHGPATKIMFQNVMIKELPTSVFPSAVAEIRMDDISMRTIRKDAFCAMTIFKVIISNTSIQEIQSGAFSDRALIQSLEFVDVQLQNINTAAFRAGHDNLTIQHSRLSEVDTGAINTSAATVTLNNNEFIHLKQGSIVLHQWNHIAIDRNVFVNLESDAIKAEVSATSAPNLEFSFTNNEIQKAWSGSLRFAMLSQKVNSARVGNNYFTQEECRCNLESWMSEITGGNNLWMMNSSYCKLDDFLQKCFNPPKGFMVMQNFTQLICTERKKHVDCEKSSPKPEPSVSPPSVGPHIYPRQKGFFDMEMSELEQLEREKRVIVIVCIVAVFVVVVVILASGILYMRRRGVCPKLISGSLINLSNWLSSNNGMTAATSARSISRLSVHEYAGLQAETRILEIDTPAEGTEDDDGEGDVYPYTENKATQTLPEELTEEYLRDLQERLNDPDNHSQARDMIEHLYDLIKVEESCNNNNDRQPAGDREENAYDVIQPKIRRPRGAPRPSVNIGTKAPSLDKLHPTEIRTRPPITEYAQPRDQRTTDQNHLYAELPGDETVPSTSRLSQPILESLIGRAPQPLPPDVVNDHLVGNNRLPRNLGYDADDRRPPQSPKLDSSCRNQSTRPMSFLKALGDSILGASNKTNNKRPNSLLCEYAEPSDVTAHLYSELPETQQTSASTSKMANRPLPTKPDQDSVATNAAKA</sequence>
<feature type="compositionally biased region" description="Polar residues" evidence="1">
    <location>
        <begin position="1398"/>
        <end position="1410"/>
    </location>
</feature>
<evidence type="ECO:0000313" key="5">
    <source>
        <dbReference type="Proteomes" id="UP000075809"/>
    </source>
</evidence>
<feature type="compositionally biased region" description="Basic and acidic residues" evidence="1">
    <location>
        <begin position="160"/>
        <end position="197"/>
    </location>
</feature>
<keyword evidence="2" id="KW-1133">Transmembrane helix</keyword>
<dbReference type="InterPro" id="IPR032675">
    <property type="entry name" value="LRR_dom_sf"/>
</dbReference>
<keyword evidence="2" id="KW-0812">Transmembrane</keyword>
<dbReference type="STRING" id="64791.A0A151WWQ2"/>
<feature type="region of interest" description="Disordered" evidence="1">
    <location>
        <begin position="144"/>
        <end position="197"/>
    </location>
</feature>
<evidence type="ECO:0000313" key="4">
    <source>
        <dbReference type="EMBL" id="KYQ52187.1"/>
    </source>
</evidence>
<name>A0A151WWQ2_9HYME</name>
<evidence type="ECO:0000256" key="3">
    <source>
        <dbReference type="SAM" id="SignalP"/>
    </source>
</evidence>
<gene>
    <name evidence="4" type="ORF">ALC60_08802</name>
</gene>
<keyword evidence="5" id="KW-1185">Reference proteome</keyword>
<feature type="region of interest" description="Disordered" evidence="1">
    <location>
        <begin position="1319"/>
        <end position="1349"/>
    </location>
</feature>
<accession>A0A151WWQ2</accession>
<dbReference type="InterPro" id="IPR011050">
    <property type="entry name" value="Pectin_lyase_fold/virulence"/>
</dbReference>
<feature type="signal peptide" evidence="3">
    <location>
        <begin position="1"/>
        <end position="21"/>
    </location>
</feature>
<feature type="region of interest" description="Disordered" evidence="1">
    <location>
        <begin position="34"/>
        <end position="53"/>
    </location>
</feature>
<evidence type="ECO:0000256" key="2">
    <source>
        <dbReference type="SAM" id="Phobius"/>
    </source>
</evidence>
<feature type="transmembrane region" description="Helical" evidence="2">
    <location>
        <begin position="1051"/>
        <end position="1074"/>
    </location>
</feature>
<feature type="chain" id="PRO_5007591474" evidence="3">
    <location>
        <begin position="22"/>
        <end position="1431"/>
    </location>
</feature>
<dbReference type="SUPFAM" id="SSF52058">
    <property type="entry name" value="L domain-like"/>
    <property type="match status" value="1"/>
</dbReference>
<protein>
    <submittedName>
        <fullName evidence="4">Uncharacterized protein</fullName>
    </submittedName>
</protein>